<dbReference type="AlphaFoldDB" id="A0AAD8YR55"/>
<dbReference type="EMBL" id="JAROKS010000098">
    <property type="protein sequence ID" value="KAK1784508.1"/>
    <property type="molecule type" value="Genomic_DNA"/>
</dbReference>
<protein>
    <submittedName>
        <fullName evidence="1">Uncharacterized protein</fullName>
    </submittedName>
</protein>
<name>A0AAD8YR55_9TELE</name>
<reference evidence="1" key="1">
    <citation type="submission" date="2023-03" db="EMBL/GenBank/DDBJ databases">
        <title>Electrophorus voltai genome.</title>
        <authorList>
            <person name="Bian C."/>
        </authorList>
    </citation>
    <scope>NUCLEOTIDE SEQUENCE</scope>
    <source>
        <strain evidence="1">CB-2022</strain>
        <tissue evidence="1">Muscle</tissue>
    </source>
</reference>
<evidence type="ECO:0000313" key="2">
    <source>
        <dbReference type="Proteomes" id="UP001239994"/>
    </source>
</evidence>
<proteinExistence type="predicted"/>
<comment type="caution">
    <text evidence="1">The sequence shown here is derived from an EMBL/GenBank/DDBJ whole genome shotgun (WGS) entry which is preliminary data.</text>
</comment>
<dbReference type="Proteomes" id="UP001239994">
    <property type="component" value="Unassembled WGS sequence"/>
</dbReference>
<gene>
    <name evidence="1" type="ORF">P4O66_023130</name>
</gene>
<evidence type="ECO:0000313" key="1">
    <source>
        <dbReference type="EMBL" id="KAK1784508.1"/>
    </source>
</evidence>
<keyword evidence="2" id="KW-1185">Reference proteome</keyword>
<sequence>MWSERAANPAPSCVSMKSDQSMDDPFNFSSGPVTSVLRRWSKRAANPAPSCVSMKSDQSMDDPFNFSSGPVTSVLRMWSKRAANPAPSCVSMKSDQSMDDPFNFSSGPVTSVLRYAKESVGQINYTEPLTVWWDLRENGVRVWNFWGSRVYCRVDSLQILHKSPFISPWLFNWENWSTYCDQKKPVNISKEKLESVFKGIMMRLCGLLIQPVNELEDKIISLVKNELKRFKNLLSSDYPA</sequence>
<organism evidence="1 2">
    <name type="scientific">Electrophorus voltai</name>
    <dbReference type="NCBI Taxonomy" id="2609070"/>
    <lineage>
        <taxon>Eukaryota</taxon>
        <taxon>Metazoa</taxon>
        <taxon>Chordata</taxon>
        <taxon>Craniata</taxon>
        <taxon>Vertebrata</taxon>
        <taxon>Euteleostomi</taxon>
        <taxon>Actinopterygii</taxon>
        <taxon>Neopterygii</taxon>
        <taxon>Teleostei</taxon>
        <taxon>Ostariophysi</taxon>
        <taxon>Gymnotiformes</taxon>
        <taxon>Gymnotoidei</taxon>
        <taxon>Gymnotidae</taxon>
        <taxon>Electrophorus</taxon>
    </lineage>
</organism>
<accession>A0AAD8YR55</accession>